<dbReference type="AlphaFoldDB" id="A0A5C5YWP0"/>
<comment type="caution">
    <text evidence="5">The sequence shown here is derived from an EMBL/GenBank/DDBJ whole genome shotgun (WGS) entry which is preliminary data.</text>
</comment>
<dbReference type="PANTHER" id="PTHR32154:SF20">
    <property type="entry name" value="2-OXOGLUTARATE OXIDOREDUCTASE SUBUNIT KORA"/>
    <property type="match status" value="1"/>
</dbReference>
<dbReference type="NCBIfam" id="TIGR03710">
    <property type="entry name" value="OAFO_sf"/>
    <property type="match status" value="1"/>
</dbReference>
<dbReference type="EC" id="1.2.-.-" evidence="5"/>
<name>A0A5C5YWP0_9BACT</name>
<protein>
    <submittedName>
        <fullName evidence="5">2-oxoglutarate oxidoreductase subunit KorA</fullName>
        <ecNumber evidence="5">1.2.-.-</ecNumber>
    </submittedName>
</protein>
<dbReference type="GO" id="GO:0016903">
    <property type="term" value="F:oxidoreductase activity, acting on the aldehyde or oxo group of donors"/>
    <property type="evidence" value="ECO:0007669"/>
    <property type="project" value="InterPro"/>
</dbReference>
<accession>A0A5C5YWP0</accession>
<dbReference type="InterPro" id="IPR033412">
    <property type="entry name" value="PFOR_II"/>
</dbReference>
<feature type="domain" description="Pyruvate/ketoisovalerate oxidoreductase catalytic" evidence="2">
    <location>
        <begin position="20"/>
        <end position="207"/>
    </location>
</feature>
<dbReference type="Gene3D" id="3.40.50.970">
    <property type="match status" value="1"/>
</dbReference>
<dbReference type="GO" id="GO:0006979">
    <property type="term" value="P:response to oxidative stress"/>
    <property type="evidence" value="ECO:0007669"/>
    <property type="project" value="TreeGrafter"/>
</dbReference>
<sequence>MSGPSIVKLPEHIVEIVSDAGEGAQKAALAFAQLCAKSGNGLWTVEIIPSEIQPPPHTTGSASGNRIRLASRSRVTNSGNRANMVLAFNEMALLSRLETGGLADDVLVVIDDHWATHPNTAYQQSYREVLSQAKSQGATIIEIPLESETAKYVDDTGRGKNMFAVGLLCALYSKELPVLKKVIQGIFKKKSGEVIATAVTLAEAGYQYGIENLETCYEIEAIPAGTTKVAMNGNTALALGAVAAGFELCSMYPITPATSASHMLSEIFEEFGGFVHQAEDEIAAIGVAVGASWSGKTALTITSGPGMALKTEFQGLAVMTETPLVIVDVQRGGPSTGLPTKVEQSDLLHAIYGAPGDAPKVVMAASSIEECYYILSLARKIAEEFRMLVIVLSDANLATGQQIFDRPDVSMTPRRPPLDLSPVEPGALPYDWDSETGLSQRLIPGQAGGMGVTTSLNHDRNGKACYDSVRNQTGHTMRSRKLAALQKGLKRPPVYGADEGDLLIVGWGSTRGAIEEAVDSARADGISVSSLHIQFLSPLPPGLKAIFSRFKKIMTVEINYSDDKNDPFITDENRRYGQLAWILRAATLIDIDCYAQVPGRPFMPVEITDEIRQTLDLEPENVSNAVSMNTTEKGN</sequence>
<evidence type="ECO:0000313" key="5">
    <source>
        <dbReference type="EMBL" id="TWT79458.1"/>
    </source>
</evidence>
<dbReference type="SUPFAM" id="SSF52518">
    <property type="entry name" value="Thiamin diphosphate-binding fold (THDP-binding)"/>
    <property type="match status" value="1"/>
</dbReference>
<dbReference type="CDD" id="cd07034">
    <property type="entry name" value="TPP_PYR_PFOR_IOR-alpha_like"/>
    <property type="match status" value="1"/>
</dbReference>
<dbReference type="Proteomes" id="UP000315010">
    <property type="component" value="Unassembled WGS sequence"/>
</dbReference>
<dbReference type="Pfam" id="PF01558">
    <property type="entry name" value="POR"/>
    <property type="match status" value="1"/>
</dbReference>
<dbReference type="InterPro" id="IPR019752">
    <property type="entry name" value="Pyrv/ketoisovalerate_OxRed_cat"/>
</dbReference>
<organism evidence="5 6">
    <name type="scientific">Novipirellula herctigrandis</name>
    <dbReference type="NCBI Taxonomy" id="2527986"/>
    <lineage>
        <taxon>Bacteria</taxon>
        <taxon>Pseudomonadati</taxon>
        <taxon>Planctomycetota</taxon>
        <taxon>Planctomycetia</taxon>
        <taxon>Pirellulales</taxon>
        <taxon>Pirellulaceae</taxon>
        <taxon>Novipirellula</taxon>
    </lineage>
</organism>
<dbReference type="InterPro" id="IPR002869">
    <property type="entry name" value="Pyrv_flavodox_OxRed_cen"/>
</dbReference>
<dbReference type="RefSeq" id="WP_146394675.1">
    <property type="nucleotide sequence ID" value="NZ_SJPJ01000001.1"/>
</dbReference>
<evidence type="ECO:0000313" key="6">
    <source>
        <dbReference type="Proteomes" id="UP000315010"/>
    </source>
</evidence>
<feature type="domain" description="Pyruvate flavodoxin/ferredoxin oxidoreductase pyrimidine binding" evidence="3">
    <location>
        <begin position="240"/>
        <end position="471"/>
    </location>
</feature>
<dbReference type="FunFam" id="3.40.50.970:FF:000022">
    <property type="entry name" value="2-oxoglutarate ferredoxin oxidoreductase alpha subunit"/>
    <property type="match status" value="1"/>
</dbReference>
<dbReference type="InterPro" id="IPR050722">
    <property type="entry name" value="Pyruvate:ferred/Flavod_OxRd"/>
</dbReference>
<dbReference type="PANTHER" id="PTHR32154">
    <property type="entry name" value="PYRUVATE-FLAVODOXIN OXIDOREDUCTASE-RELATED"/>
    <property type="match status" value="1"/>
</dbReference>
<evidence type="ECO:0000259" key="2">
    <source>
        <dbReference type="Pfam" id="PF01558"/>
    </source>
</evidence>
<evidence type="ECO:0000259" key="4">
    <source>
        <dbReference type="Pfam" id="PF17147"/>
    </source>
</evidence>
<dbReference type="InterPro" id="IPR029061">
    <property type="entry name" value="THDP-binding"/>
</dbReference>
<dbReference type="Pfam" id="PF17147">
    <property type="entry name" value="PFOR_II"/>
    <property type="match status" value="1"/>
</dbReference>
<dbReference type="Pfam" id="PF01855">
    <property type="entry name" value="POR_N"/>
    <property type="match status" value="1"/>
</dbReference>
<reference evidence="5 6" key="1">
    <citation type="submission" date="2019-02" db="EMBL/GenBank/DDBJ databases">
        <title>Deep-cultivation of Planctomycetes and their phenomic and genomic characterization uncovers novel biology.</title>
        <authorList>
            <person name="Wiegand S."/>
            <person name="Jogler M."/>
            <person name="Boedeker C."/>
            <person name="Pinto D."/>
            <person name="Vollmers J."/>
            <person name="Rivas-Marin E."/>
            <person name="Kohn T."/>
            <person name="Peeters S.H."/>
            <person name="Heuer A."/>
            <person name="Rast P."/>
            <person name="Oberbeckmann S."/>
            <person name="Bunk B."/>
            <person name="Jeske O."/>
            <person name="Meyerdierks A."/>
            <person name="Storesund J.E."/>
            <person name="Kallscheuer N."/>
            <person name="Luecker S."/>
            <person name="Lage O.M."/>
            <person name="Pohl T."/>
            <person name="Merkel B.J."/>
            <person name="Hornburger P."/>
            <person name="Mueller R.-W."/>
            <person name="Bruemmer F."/>
            <person name="Labrenz M."/>
            <person name="Spormann A.M."/>
            <person name="Op Den Camp H."/>
            <person name="Overmann J."/>
            <person name="Amann R."/>
            <person name="Jetten M.S.M."/>
            <person name="Mascher T."/>
            <person name="Medema M.H."/>
            <person name="Devos D.P."/>
            <person name="Kaster A.-K."/>
            <person name="Ovreas L."/>
            <person name="Rohde M."/>
            <person name="Galperin M.Y."/>
            <person name="Jogler C."/>
        </authorList>
    </citation>
    <scope>NUCLEOTIDE SEQUENCE [LARGE SCALE GENOMIC DNA]</scope>
    <source>
        <strain evidence="5 6">CA13</strain>
    </source>
</reference>
<dbReference type="Gene3D" id="3.40.920.10">
    <property type="entry name" value="Pyruvate-ferredoxin oxidoreductase, PFOR, domain III"/>
    <property type="match status" value="1"/>
</dbReference>
<dbReference type="InterPro" id="IPR009014">
    <property type="entry name" value="Transketo_C/PFOR_II"/>
</dbReference>
<feature type="domain" description="Pyruvate:ferredoxin oxidoreductase core" evidence="4">
    <location>
        <begin position="501"/>
        <end position="571"/>
    </location>
</feature>
<dbReference type="Gene3D" id="3.40.50.920">
    <property type="match status" value="1"/>
</dbReference>
<gene>
    <name evidence="5" type="primary">korA_1</name>
    <name evidence="5" type="ORF">CA13_08590</name>
</gene>
<proteinExistence type="predicted"/>
<evidence type="ECO:0000259" key="3">
    <source>
        <dbReference type="Pfam" id="PF01855"/>
    </source>
</evidence>
<dbReference type="OrthoDB" id="9794954at2"/>
<keyword evidence="6" id="KW-1185">Reference proteome</keyword>
<evidence type="ECO:0000256" key="1">
    <source>
        <dbReference type="ARBA" id="ARBA00023002"/>
    </source>
</evidence>
<dbReference type="SUPFAM" id="SSF52922">
    <property type="entry name" value="TK C-terminal domain-like"/>
    <property type="match status" value="1"/>
</dbReference>
<dbReference type="InterPro" id="IPR002880">
    <property type="entry name" value="Pyrv_Fd/Flavodoxin_OxRdtase_N"/>
</dbReference>
<dbReference type="SUPFAM" id="SSF53323">
    <property type="entry name" value="Pyruvate-ferredoxin oxidoreductase, PFOR, domain III"/>
    <property type="match status" value="1"/>
</dbReference>
<dbReference type="EMBL" id="SJPJ01000001">
    <property type="protein sequence ID" value="TWT79458.1"/>
    <property type="molecule type" value="Genomic_DNA"/>
</dbReference>
<keyword evidence="1 5" id="KW-0560">Oxidoreductase</keyword>
<dbReference type="InterPro" id="IPR022367">
    <property type="entry name" value="2-oxoacid/accept_OxRdtase_asu"/>
</dbReference>